<protein>
    <submittedName>
        <fullName evidence="1">Uncharacterized protein</fullName>
    </submittedName>
</protein>
<dbReference type="EMBL" id="CP024899">
    <property type="protein sequence ID" value="ATX65036.1"/>
    <property type="molecule type" value="Genomic_DNA"/>
</dbReference>
<dbReference type="AlphaFoldDB" id="A0A2K8K7Y3"/>
<sequence length="64" mass="7226">MLPRAIELDLVVHLARQQAGAYVHQVGQLDMPSFLSRATGRRRKPFCADLSDLKQYFRGVFGGH</sequence>
<keyword evidence="2" id="KW-1185">Reference proteome</keyword>
<accession>A0A2K8K7Y3</accession>
<reference evidence="1 2" key="1">
    <citation type="submission" date="2017-11" db="EMBL/GenBank/DDBJ databases">
        <title>Revised Sequence and Annotation of the Rhodobaca barguzinensis strain alga05 Genome.</title>
        <authorList>
            <person name="Kopejtka K."/>
            <person name="Tomasch J.M."/>
            <person name="Bunk B."/>
            <person name="Koblizek M."/>
        </authorList>
    </citation>
    <scope>NUCLEOTIDE SEQUENCE [LARGE SCALE GENOMIC DNA]</scope>
    <source>
        <strain evidence="2">alga05</strain>
    </source>
</reference>
<dbReference type="KEGG" id="rbg:BG454_03645"/>
<organism evidence="1 2">
    <name type="scientific">Roseinatronobacter bogoriensis subsp. barguzinensis</name>
    <dbReference type="NCBI Taxonomy" id="441209"/>
    <lineage>
        <taxon>Bacteria</taxon>
        <taxon>Pseudomonadati</taxon>
        <taxon>Pseudomonadota</taxon>
        <taxon>Alphaproteobacteria</taxon>
        <taxon>Rhodobacterales</taxon>
        <taxon>Paracoccaceae</taxon>
        <taxon>Roseinatronobacter</taxon>
    </lineage>
</organism>
<evidence type="ECO:0000313" key="1">
    <source>
        <dbReference type="EMBL" id="ATX65036.1"/>
    </source>
</evidence>
<gene>
    <name evidence="1" type="ORF">BG454_03645</name>
</gene>
<dbReference type="Proteomes" id="UP000228948">
    <property type="component" value="Chromosome"/>
</dbReference>
<name>A0A2K8K7Y3_9RHOB</name>
<proteinExistence type="predicted"/>
<evidence type="ECO:0000313" key="2">
    <source>
        <dbReference type="Proteomes" id="UP000228948"/>
    </source>
</evidence>